<evidence type="ECO:0000313" key="2">
    <source>
        <dbReference type="Proteomes" id="UP000639274"/>
    </source>
</evidence>
<organism evidence="1 2">
    <name type="scientific">Agrilutibacter solisilvae</name>
    <dbReference type="NCBI Taxonomy" id="2763317"/>
    <lineage>
        <taxon>Bacteria</taxon>
        <taxon>Pseudomonadati</taxon>
        <taxon>Pseudomonadota</taxon>
        <taxon>Gammaproteobacteria</taxon>
        <taxon>Lysobacterales</taxon>
        <taxon>Lysobacteraceae</taxon>
        <taxon>Agrilutibacter</taxon>
    </lineage>
</organism>
<gene>
    <name evidence="1" type="ORF">I8J32_014660</name>
</gene>
<proteinExistence type="predicted"/>
<dbReference type="Proteomes" id="UP000639274">
    <property type="component" value="Chromosome"/>
</dbReference>
<keyword evidence="2" id="KW-1185">Reference proteome</keyword>
<name>A0A975ASD4_9GAMM</name>
<sequence>MATAARAGDNERRFHDIFVGKAPGTPLLGKKRYASGGVEISVDQSFVHDDREVLIEIDSANMAKLIVGQYVLLNHLRDSDKPAFFLVVHAYRKFNPVRTISNLDLVNQKLFFGKGLAFGAMHFDELSSWGGDVTTLLTIAQRSSN</sequence>
<dbReference type="RefSeq" id="WP_200615832.1">
    <property type="nucleotide sequence ID" value="NZ_CP071518.1"/>
</dbReference>
<dbReference type="AlphaFoldDB" id="A0A975ASD4"/>
<dbReference type="EMBL" id="CP071518">
    <property type="protein sequence ID" value="QSX77949.1"/>
    <property type="molecule type" value="Genomic_DNA"/>
</dbReference>
<dbReference type="KEGG" id="lsf:I8J32_014660"/>
<reference evidence="1 2" key="1">
    <citation type="submission" date="2021-03" db="EMBL/GenBank/DDBJ databases">
        <title>Lysobacter sp. nov. isolated from soil of gangwondo yeongwol, south Korea.</title>
        <authorList>
            <person name="Kim K.R."/>
            <person name="Kim K.H."/>
            <person name="Jeon C.O."/>
        </authorList>
    </citation>
    <scope>NUCLEOTIDE SEQUENCE [LARGE SCALE GENOMIC DNA]</scope>
    <source>
        <strain evidence="1 2">R19</strain>
    </source>
</reference>
<protein>
    <submittedName>
        <fullName evidence="1">Uncharacterized protein</fullName>
    </submittedName>
</protein>
<evidence type="ECO:0000313" key="1">
    <source>
        <dbReference type="EMBL" id="QSX77949.1"/>
    </source>
</evidence>
<accession>A0A975ASD4</accession>